<dbReference type="InterPro" id="IPR013078">
    <property type="entry name" value="His_Pase_superF_clade-1"/>
</dbReference>
<dbReference type="Pfam" id="PF00300">
    <property type="entry name" value="His_Phos_1"/>
    <property type="match status" value="1"/>
</dbReference>
<dbReference type="KEGG" id="mor:MOC_1335"/>
<evidence type="ECO:0000313" key="1">
    <source>
        <dbReference type="EMBL" id="AIQ89090.1"/>
    </source>
</evidence>
<protein>
    <submittedName>
        <fullName evidence="1">Phosphohistidine phosphatase, SixA</fullName>
        <ecNumber evidence="1">3.1.3.-</ecNumber>
    </submittedName>
</protein>
<dbReference type="AlphaFoldDB" id="A0A089NRB2"/>
<dbReference type="InterPro" id="IPR029033">
    <property type="entry name" value="His_PPase_superfam"/>
</dbReference>
<evidence type="ECO:0000313" key="2">
    <source>
        <dbReference type="Proteomes" id="UP000029492"/>
    </source>
</evidence>
<dbReference type="SMART" id="SM00855">
    <property type="entry name" value="PGAM"/>
    <property type="match status" value="1"/>
</dbReference>
<organism evidence="1 2">
    <name type="scientific">Methylobacterium oryzae CBMB20</name>
    <dbReference type="NCBI Taxonomy" id="693986"/>
    <lineage>
        <taxon>Bacteria</taxon>
        <taxon>Pseudomonadati</taxon>
        <taxon>Pseudomonadota</taxon>
        <taxon>Alphaproteobacteria</taxon>
        <taxon>Hyphomicrobiales</taxon>
        <taxon>Methylobacteriaceae</taxon>
        <taxon>Methylobacterium</taxon>
    </lineage>
</organism>
<dbReference type="EC" id="3.1.3.-" evidence="1"/>
<accession>A0A089NRB2</accession>
<dbReference type="Proteomes" id="UP000029492">
    <property type="component" value="Chromosome"/>
</dbReference>
<gene>
    <name evidence="1" type="ORF">MOC_1335</name>
</gene>
<dbReference type="CDD" id="cd07067">
    <property type="entry name" value="HP_PGM_like"/>
    <property type="match status" value="1"/>
</dbReference>
<keyword evidence="2" id="KW-1185">Reference proteome</keyword>
<dbReference type="PANTHER" id="PTHR47623">
    <property type="entry name" value="OS09G0287300 PROTEIN"/>
    <property type="match status" value="1"/>
</dbReference>
<dbReference type="SUPFAM" id="SSF53254">
    <property type="entry name" value="Phosphoglycerate mutase-like"/>
    <property type="match status" value="1"/>
</dbReference>
<dbReference type="EMBL" id="CP003811">
    <property type="protein sequence ID" value="AIQ89090.1"/>
    <property type="molecule type" value="Genomic_DNA"/>
</dbReference>
<dbReference type="HOGENOM" id="CLU_084603_2_1_5"/>
<proteinExistence type="predicted"/>
<dbReference type="GO" id="GO:0016787">
    <property type="term" value="F:hydrolase activity"/>
    <property type="evidence" value="ECO:0007669"/>
    <property type="project" value="UniProtKB-KW"/>
</dbReference>
<dbReference type="PANTHER" id="PTHR47623:SF1">
    <property type="entry name" value="OS09G0287300 PROTEIN"/>
    <property type="match status" value="1"/>
</dbReference>
<dbReference type="eggNOG" id="COG2062">
    <property type="taxonomic scope" value="Bacteria"/>
</dbReference>
<keyword evidence="1" id="KW-0378">Hydrolase</keyword>
<sequence>MRRLILLRHAKSDRPPGVADHERPLNARGRRAAPAVGARLAREGLCPDLALISTAARTRETWEAMAATLGNPETRWRPEIYEAPAQRILAVIREAPDTAGTVIVVGHNPGLGDLAAGLAGEGPRAARERLALEFPTAAYAVIDFAGDLWAEVAPGRGRLERFVRPRDIDPDLAG</sequence>
<reference evidence="1 2" key="1">
    <citation type="journal article" date="2014" name="PLoS ONE">
        <title>Genome Information of Methylobacterium oryzae, a Plant-Probiotic Methylotroph in the Phyllosphere.</title>
        <authorList>
            <person name="Kwak M.J."/>
            <person name="Jeong H."/>
            <person name="Madhaiyan M."/>
            <person name="Lee Y."/>
            <person name="Sa T.M."/>
            <person name="Oh T.K."/>
            <person name="Kim J.F."/>
        </authorList>
    </citation>
    <scope>NUCLEOTIDE SEQUENCE [LARGE SCALE GENOMIC DNA]</scope>
    <source>
        <strain evidence="1 2">CBMB20</strain>
    </source>
</reference>
<dbReference type="RefSeq" id="WP_043756194.1">
    <property type="nucleotide sequence ID" value="NZ_CP003811.1"/>
</dbReference>
<dbReference type="STRING" id="693986.MOC_1335"/>
<name>A0A089NRB2_9HYPH</name>
<dbReference type="Gene3D" id="3.40.50.1240">
    <property type="entry name" value="Phosphoglycerate mutase-like"/>
    <property type="match status" value="1"/>
</dbReference>